<dbReference type="FunFam" id="1.10.340.30:FF:000002">
    <property type="entry name" value="Adenine DNA glycosylase"/>
    <property type="match status" value="1"/>
</dbReference>
<evidence type="ECO:0000256" key="14">
    <source>
        <dbReference type="ARBA" id="ARBA00023295"/>
    </source>
</evidence>
<dbReference type="RefSeq" id="WP_144234154.1">
    <property type="nucleotide sequence ID" value="NZ_QMIF01000002.1"/>
</dbReference>
<dbReference type="InterPro" id="IPR011257">
    <property type="entry name" value="DNA_glycosylase"/>
</dbReference>
<comment type="catalytic activity">
    <reaction evidence="1">
        <text>Hydrolyzes free adenine bases from 7,8-dihydro-8-oxoguanine:adenine mismatched double-stranded DNA, leaving an apurinic site.</text>
        <dbReference type="EC" id="3.2.2.31"/>
    </reaction>
</comment>
<protein>
    <recommendedName>
        <fullName evidence="6">Adenine DNA glycosylase</fullName>
        <ecNumber evidence="5">3.2.2.31</ecNumber>
    </recommendedName>
</protein>
<dbReference type="InterPro" id="IPR044298">
    <property type="entry name" value="MIG/MutY"/>
</dbReference>
<dbReference type="InterPro" id="IPR023170">
    <property type="entry name" value="HhH_base_excis_C"/>
</dbReference>
<keyword evidence="12" id="KW-0411">Iron-sulfur</keyword>
<dbReference type="InterPro" id="IPR005760">
    <property type="entry name" value="A/G_AdeGlyc_MutY"/>
</dbReference>
<feature type="domain" description="Nudix hydrolase" evidence="15">
    <location>
        <begin position="223"/>
        <end position="359"/>
    </location>
</feature>
<dbReference type="Gene3D" id="1.10.1670.10">
    <property type="entry name" value="Helix-hairpin-Helix base-excision DNA repair enzymes (C-terminal)"/>
    <property type="match status" value="1"/>
</dbReference>
<dbReference type="GO" id="GO:0032357">
    <property type="term" value="F:oxidized purine DNA binding"/>
    <property type="evidence" value="ECO:0007669"/>
    <property type="project" value="TreeGrafter"/>
</dbReference>
<keyword evidence="8" id="KW-0479">Metal-binding</keyword>
<dbReference type="GO" id="GO:0051539">
    <property type="term" value="F:4 iron, 4 sulfur cluster binding"/>
    <property type="evidence" value="ECO:0007669"/>
    <property type="project" value="UniProtKB-KW"/>
</dbReference>
<evidence type="ECO:0000256" key="11">
    <source>
        <dbReference type="ARBA" id="ARBA00023004"/>
    </source>
</evidence>
<reference evidence="16 17" key="1">
    <citation type="submission" date="2018-06" db="EMBL/GenBank/DDBJ databases">
        <title>Complete genome of Desulfovibrio marinus P48SEP.</title>
        <authorList>
            <person name="Crispim J.S."/>
            <person name="Vidigal P.M.P."/>
            <person name="Silva L.C.F."/>
            <person name="Araujo L.C."/>
            <person name="Laguardia C.N."/>
            <person name="Dias R.S."/>
            <person name="Sousa M.P."/>
            <person name="Paula S.O."/>
            <person name="Silva C."/>
        </authorList>
    </citation>
    <scope>NUCLEOTIDE SEQUENCE [LARGE SCALE GENOMIC DNA]</scope>
    <source>
        <strain evidence="16 17">P48SEP</strain>
    </source>
</reference>
<evidence type="ECO:0000256" key="6">
    <source>
        <dbReference type="ARBA" id="ARBA00022023"/>
    </source>
</evidence>
<evidence type="ECO:0000256" key="4">
    <source>
        <dbReference type="ARBA" id="ARBA00008343"/>
    </source>
</evidence>
<evidence type="ECO:0000256" key="13">
    <source>
        <dbReference type="ARBA" id="ARBA00023204"/>
    </source>
</evidence>
<evidence type="ECO:0000256" key="7">
    <source>
        <dbReference type="ARBA" id="ARBA00022485"/>
    </source>
</evidence>
<keyword evidence="10" id="KW-0378">Hydrolase</keyword>
<dbReference type="CDD" id="cd03425">
    <property type="entry name" value="NUDIX_MutT_NudA_like"/>
    <property type="match status" value="1"/>
</dbReference>
<dbReference type="Pfam" id="PF00730">
    <property type="entry name" value="HhH-GPD"/>
    <property type="match status" value="1"/>
</dbReference>
<dbReference type="SUPFAM" id="SSF48150">
    <property type="entry name" value="DNA-glycosylase"/>
    <property type="match status" value="1"/>
</dbReference>
<dbReference type="GO" id="GO:0006298">
    <property type="term" value="P:mismatch repair"/>
    <property type="evidence" value="ECO:0007669"/>
    <property type="project" value="TreeGrafter"/>
</dbReference>
<accession>A0A6P1ZKI5</accession>
<proteinExistence type="inferred from homology"/>
<sequence>MSDLTPLQKTLLDWFEENRRDLPWRKRYDPYEVWISEVILQQTQMDRGVQYIERFLERFPTMESLAEADEEEVLKLWEGLGYYARARNLLLAARQMVAEHGGAFPEDVQTARALPGVGRYTAGAVLSQAYNQEEPIVDANVERVLSRLFDVDAPIKSSQAQSFLWETARSLIPKGRAREFNQAIMEFGNLICGKKPSCMLCPLTEQCEAHYLGIVDHRPVPAERRPAVPVEVASGVLVHKGYIFIQKRPEDGVWPGLWEFPGGNVEKGETPAECVVREFMEELEWDVETAEKIAIIRHGYTTFKVTLLAFLLRFKDEHEGWPEPVLHAATEGQWVSFAELDKYTFPAGHRKLIDMIARDMRYAWFV</sequence>
<dbReference type="Pfam" id="PF14815">
    <property type="entry name" value="NUDIX_4"/>
    <property type="match status" value="1"/>
</dbReference>
<name>A0A6P1ZKI5_9BACT</name>
<dbReference type="SMART" id="SM00478">
    <property type="entry name" value="ENDO3c"/>
    <property type="match status" value="1"/>
</dbReference>
<dbReference type="Gene3D" id="1.10.340.30">
    <property type="entry name" value="Hypothetical protein, domain 2"/>
    <property type="match status" value="1"/>
</dbReference>
<dbReference type="PROSITE" id="PS51462">
    <property type="entry name" value="NUDIX"/>
    <property type="match status" value="1"/>
</dbReference>
<evidence type="ECO:0000256" key="2">
    <source>
        <dbReference type="ARBA" id="ARBA00001966"/>
    </source>
</evidence>
<dbReference type="PANTHER" id="PTHR42944">
    <property type="entry name" value="ADENINE DNA GLYCOSYLASE"/>
    <property type="match status" value="1"/>
</dbReference>
<dbReference type="PANTHER" id="PTHR42944:SF1">
    <property type="entry name" value="ADENINE DNA GLYCOSYLASE"/>
    <property type="match status" value="1"/>
</dbReference>
<dbReference type="InterPro" id="IPR015797">
    <property type="entry name" value="NUDIX_hydrolase-like_dom_sf"/>
</dbReference>
<evidence type="ECO:0000256" key="1">
    <source>
        <dbReference type="ARBA" id="ARBA00000843"/>
    </source>
</evidence>
<keyword evidence="11" id="KW-0408">Iron</keyword>
<dbReference type="CDD" id="cd00056">
    <property type="entry name" value="ENDO3c"/>
    <property type="match status" value="1"/>
</dbReference>
<evidence type="ECO:0000313" key="17">
    <source>
        <dbReference type="Proteomes" id="UP000434052"/>
    </source>
</evidence>
<comment type="caution">
    <text evidence="16">The sequence shown here is derived from an EMBL/GenBank/DDBJ whole genome shotgun (WGS) entry which is preliminary data.</text>
</comment>
<comment type="function">
    <text evidence="3">Adenine glycosylase active on G-A mispairs. MutY also corrects error-prone DNA synthesis past GO lesions which are due to the oxidatively damaged form of guanine: 7,8-dihydro-8-oxoguanine (8-oxo-dGTP).</text>
</comment>
<evidence type="ECO:0000256" key="3">
    <source>
        <dbReference type="ARBA" id="ARBA00002933"/>
    </source>
</evidence>
<dbReference type="InterPro" id="IPR029119">
    <property type="entry name" value="MutY_C"/>
</dbReference>
<keyword evidence="7" id="KW-0004">4Fe-4S</keyword>
<dbReference type="GO" id="GO:0035485">
    <property type="term" value="F:adenine/guanine mispair binding"/>
    <property type="evidence" value="ECO:0007669"/>
    <property type="project" value="TreeGrafter"/>
</dbReference>
<comment type="cofactor">
    <cofactor evidence="2">
        <name>[4Fe-4S] cluster</name>
        <dbReference type="ChEBI" id="CHEBI:49883"/>
    </cofactor>
</comment>
<dbReference type="GO" id="GO:0034039">
    <property type="term" value="F:8-oxo-7,8-dihydroguanine DNA N-glycosylase activity"/>
    <property type="evidence" value="ECO:0007669"/>
    <property type="project" value="TreeGrafter"/>
</dbReference>
<evidence type="ECO:0000256" key="5">
    <source>
        <dbReference type="ARBA" id="ARBA00012045"/>
    </source>
</evidence>
<evidence type="ECO:0000259" key="15">
    <source>
        <dbReference type="PROSITE" id="PS51462"/>
    </source>
</evidence>
<dbReference type="Gene3D" id="3.90.79.10">
    <property type="entry name" value="Nucleoside Triphosphate Pyrophosphohydrolase"/>
    <property type="match status" value="1"/>
</dbReference>
<evidence type="ECO:0000313" key="16">
    <source>
        <dbReference type="EMBL" id="TVM35820.1"/>
    </source>
</evidence>
<gene>
    <name evidence="16" type="primary">mutY</name>
    <name evidence="16" type="ORF">DQK91_03940</name>
</gene>
<evidence type="ECO:0000256" key="8">
    <source>
        <dbReference type="ARBA" id="ARBA00022723"/>
    </source>
</evidence>
<organism evidence="16 17">
    <name type="scientific">Oceanidesulfovibrio marinus</name>
    <dbReference type="NCBI Taxonomy" id="370038"/>
    <lineage>
        <taxon>Bacteria</taxon>
        <taxon>Pseudomonadati</taxon>
        <taxon>Thermodesulfobacteriota</taxon>
        <taxon>Desulfovibrionia</taxon>
        <taxon>Desulfovibrionales</taxon>
        <taxon>Desulfovibrionaceae</taxon>
        <taxon>Oceanidesulfovibrio</taxon>
    </lineage>
</organism>
<evidence type="ECO:0000256" key="9">
    <source>
        <dbReference type="ARBA" id="ARBA00022763"/>
    </source>
</evidence>
<dbReference type="OrthoDB" id="9802365at2"/>
<comment type="similarity">
    <text evidence="4">Belongs to the Nth/MutY family.</text>
</comment>
<dbReference type="NCBIfam" id="TIGR01084">
    <property type="entry name" value="mutY"/>
    <property type="match status" value="1"/>
</dbReference>
<keyword evidence="13" id="KW-0234">DNA repair</keyword>
<evidence type="ECO:0000256" key="10">
    <source>
        <dbReference type="ARBA" id="ARBA00022801"/>
    </source>
</evidence>
<dbReference type="InterPro" id="IPR003265">
    <property type="entry name" value="HhH-GPD_domain"/>
</dbReference>
<dbReference type="EC" id="3.2.2.31" evidence="5"/>
<keyword evidence="9" id="KW-0227">DNA damage</keyword>
<evidence type="ECO:0000256" key="12">
    <source>
        <dbReference type="ARBA" id="ARBA00023014"/>
    </source>
</evidence>
<dbReference type="GO" id="GO:0046872">
    <property type="term" value="F:metal ion binding"/>
    <property type="evidence" value="ECO:0007669"/>
    <property type="project" value="UniProtKB-KW"/>
</dbReference>
<dbReference type="InterPro" id="IPR000086">
    <property type="entry name" value="NUDIX_hydrolase_dom"/>
</dbReference>
<dbReference type="SUPFAM" id="SSF55811">
    <property type="entry name" value="Nudix"/>
    <property type="match status" value="1"/>
</dbReference>
<dbReference type="GO" id="GO:0006284">
    <property type="term" value="P:base-excision repair"/>
    <property type="evidence" value="ECO:0007669"/>
    <property type="project" value="InterPro"/>
</dbReference>
<dbReference type="GO" id="GO:0000701">
    <property type="term" value="F:purine-specific mismatch base pair DNA N-glycosylase activity"/>
    <property type="evidence" value="ECO:0007669"/>
    <property type="project" value="UniProtKB-EC"/>
</dbReference>
<dbReference type="AlphaFoldDB" id="A0A6P1ZKI5"/>
<dbReference type="Proteomes" id="UP000434052">
    <property type="component" value="Unassembled WGS sequence"/>
</dbReference>
<keyword evidence="14" id="KW-0326">Glycosidase</keyword>
<dbReference type="EMBL" id="QMIF01000002">
    <property type="protein sequence ID" value="TVM35820.1"/>
    <property type="molecule type" value="Genomic_DNA"/>
</dbReference>